<dbReference type="SUPFAM" id="SSF49764">
    <property type="entry name" value="HSP20-like chaperones"/>
    <property type="match status" value="1"/>
</dbReference>
<dbReference type="Pfam" id="PF00011">
    <property type="entry name" value="HSP20"/>
    <property type="match status" value="1"/>
</dbReference>
<dbReference type="PROSITE" id="PS01031">
    <property type="entry name" value="SHSP"/>
    <property type="match status" value="1"/>
</dbReference>
<dbReference type="CDD" id="cd06464">
    <property type="entry name" value="ACD_sHsps-like"/>
    <property type="match status" value="1"/>
</dbReference>
<proteinExistence type="inferred from homology"/>
<feature type="domain" description="SHSP" evidence="3">
    <location>
        <begin position="21"/>
        <end position="130"/>
    </location>
</feature>
<protein>
    <submittedName>
        <fullName evidence="4">Hsp20/alpha crystallin family protein</fullName>
    </submittedName>
</protein>
<gene>
    <name evidence="4" type="ORF">QQ020_05985</name>
</gene>
<evidence type="ECO:0000313" key="4">
    <source>
        <dbReference type="EMBL" id="MDN5211588.1"/>
    </source>
</evidence>
<accession>A0ABT8L1N6</accession>
<reference evidence="4" key="1">
    <citation type="submission" date="2023-06" db="EMBL/GenBank/DDBJ databases">
        <title>Genomic of Agaribacillus aureum.</title>
        <authorList>
            <person name="Wang G."/>
        </authorList>
    </citation>
    <scope>NUCLEOTIDE SEQUENCE</scope>
    <source>
        <strain evidence="4">BMA12</strain>
    </source>
</reference>
<evidence type="ECO:0000259" key="3">
    <source>
        <dbReference type="PROSITE" id="PS01031"/>
    </source>
</evidence>
<dbReference type="EMBL" id="JAUJEB010000001">
    <property type="protein sequence ID" value="MDN5211588.1"/>
    <property type="molecule type" value="Genomic_DNA"/>
</dbReference>
<evidence type="ECO:0000256" key="1">
    <source>
        <dbReference type="PROSITE-ProRule" id="PRU00285"/>
    </source>
</evidence>
<dbReference type="InterPro" id="IPR008978">
    <property type="entry name" value="HSP20-like_chaperone"/>
</dbReference>
<dbReference type="InterPro" id="IPR002068">
    <property type="entry name" value="A-crystallin/Hsp20_dom"/>
</dbReference>
<comment type="similarity">
    <text evidence="1 2">Belongs to the small heat shock protein (HSP20) family.</text>
</comment>
<evidence type="ECO:0000256" key="2">
    <source>
        <dbReference type="RuleBase" id="RU003616"/>
    </source>
</evidence>
<dbReference type="Gene3D" id="2.60.40.790">
    <property type="match status" value="1"/>
</dbReference>
<organism evidence="4 5">
    <name type="scientific">Agaribacillus aureus</name>
    <dbReference type="NCBI Taxonomy" id="3051825"/>
    <lineage>
        <taxon>Bacteria</taxon>
        <taxon>Pseudomonadati</taxon>
        <taxon>Bacteroidota</taxon>
        <taxon>Cytophagia</taxon>
        <taxon>Cytophagales</taxon>
        <taxon>Splendidivirgaceae</taxon>
        <taxon>Agaribacillus</taxon>
    </lineage>
</organism>
<evidence type="ECO:0000313" key="5">
    <source>
        <dbReference type="Proteomes" id="UP001172083"/>
    </source>
</evidence>
<comment type="caution">
    <text evidence="4">The sequence shown here is derived from an EMBL/GenBank/DDBJ whole genome shotgun (WGS) entry which is preliminary data.</text>
</comment>
<sequence>MRFERDGIDQIMLNIDVNNTINGGMIQTGVDIENYEDEVIVTIKVPSISSEKLRLRVYNNLLLVMHKMNYEVDLNGQVIPLTQILRKIPISPKAIVDDINAVYRDGELIVFIPRGAEVQKMHKSKDIKIK</sequence>
<dbReference type="RefSeq" id="WP_346756918.1">
    <property type="nucleotide sequence ID" value="NZ_JAUJEB010000001.1"/>
</dbReference>
<keyword evidence="5" id="KW-1185">Reference proteome</keyword>
<dbReference type="Proteomes" id="UP001172083">
    <property type="component" value="Unassembled WGS sequence"/>
</dbReference>
<name>A0ABT8L1N6_9BACT</name>